<feature type="chain" id="PRO_5013149234" description="Outer membrane protein beta-barrel domain-containing protein" evidence="2">
    <location>
        <begin position="26"/>
        <end position="176"/>
    </location>
</feature>
<dbReference type="InterPro" id="IPR027385">
    <property type="entry name" value="Beta-barrel_OMP"/>
</dbReference>
<proteinExistence type="predicted"/>
<evidence type="ECO:0000259" key="3">
    <source>
        <dbReference type="Pfam" id="PF13505"/>
    </source>
</evidence>
<evidence type="ECO:0000313" key="5">
    <source>
        <dbReference type="Proteomes" id="UP000218968"/>
    </source>
</evidence>
<accession>A0A290XDV9</accession>
<sequence length="176" mass="18746">MSKNKFLATSVLAVVLGAASVAAQAAESIGFYGGAGVGRADFNARAVDDHDTGYQLFGGYQFHPNFGAELAYTDFGKADVGAHKDAVDANAVSLSLVGTLPFTEKFSGYAKAGVSRWDTSAHVGPFGFKDHGTDPTAGVGLQYRFNDKVALRSEYSRFNLDEGHTNMAQAQVRYDF</sequence>
<feature type="domain" description="Outer membrane protein beta-barrel" evidence="3">
    <location>
        <begin position="12"/>
        <end position="176"/>
    </location>
</feature>
<dbReference type="OrthoDB" id="5735897at2"/>
<protein>
    <recommendedName>
        <fullName evidence="3">Outer membrane protein beta-barrel domain-containing protein</fullName>
    </recommendedName>
</protein>
<dbReference type="AlphaFoldDB" id="A0A290XDV9"/>
<feature type="signal peptide" evidence="2">
    <location>
        <begin position="1"/>
        <end position="25"/>
    </location>
</feature>
<dbReference type="EMBL" id="CP023406">
    <property type="protein sequence ID" value="ATD67320.1"/>
    <property type="molecule type" value="Genomic_DNA"/>
</dbReference>
<dbReference type="Gene3D" id="2.40.160.20">
    <property type="match status" value="1"/>
</dbReference>
<organism evidence="4 5">
    <name type="scientific">Luteimonas chenhongjianii</name>
    <dbReference type="NCBI Taxonomy" id="2006110"/>
    <lineage>
        <taxon>Bacteria</taxon>
        <taxon>Pseudomonadati</taxon>
        <taxon>Pseudomonadota</taxon>
        <taxon>Gammaproteobacteria</taxon>
        <taxon>Lysobacterales</taxon>
        <taxon>Lysobacteraceae</taxon>
        <taxon>Luteimonas</taxon>
    </lineage>
</organism>
<dbReference type="Proteomes" id="UP000218968">
    <property type="component" value="Chromosome"/>
</dbReference>
<keyword evidence="5" id="KW-1185">Reference proteome</keyword>
<evidence type="ECO:0000256" key="1">
    <source>
        <dbReference type="ARBA" id="ARBA00022729"/>
    </source>
</evidence>
<keyword evidence="1 2" id="KW-0732">Signal</keyword>
<dbReference type="SUPFAM" id="SSF56925">
    <property type="entry name" value="OMPA-like"/>
    <property type="match status" value="1"/>
</dbReference>
<name>A0A290XDV9_9GAMM</name>
<gene>
    <name evidence="4" type="ORF">CNR27_07595</name>
</gene>
<reference evidence="5" key="1">
    <citation type="submission" date="2017-09" db="EMBL/GenBank/DDBJ databases">
        <title>Luteimonas liuhanmingii sp.nov., isolated from the intestinal contents of Tibetan Plateau Pika in Yushu, Qinghai Province, China.</title>
        <authorList>
            <person name="Gui Z."/>
        </authorList>
    </citation>
    <scope>NUCLEOTIDE SEQUENCE [LARGE SCALE GENOMIC DNA]</scope>
    <source>
        <strain evidence="5">100111</strain>
    </source>
</reference>
<dbReference type="InterPro" id="IPR011250">
    <property type="entry name" value="OMP/PagP_B-barrel"/>
</dbReference>
<dbReference type="KEGG" id="lum:CNR27_07595"/>
<dbReference type="Pfam" id="PF13505">
    <property type="entry name" value="OMP_b-brl"/>
    <property type="match status" value="1"/>
</dbReference>
<evidence type="ECO:0000313" key="4">
    <source>
        <dbReference type="EMBL" id="ATD67320.1"/>
    </source>
</evidence>
<evidence type="ECO:0000256" key="2">
    <source>
        <dbReference type="SAM" id="SignalP"/>
    </source>
</evidence>
<dbReference type="RefSeq" id="WP_096297642.1">
    <property type="nucleotide sequence ID" value="NZ_CP023406.1"/>
</dbReference>